<reference evidence="1 2" key="1">
    <citation type="submission" date="2024-09" db="EMBL/GenBank/DDBJ databases">
        <title>Floridaenema gen nov. (Aerosakkonemataceae, Aerosakkonematales ord. nov., Cyanobacteria) from benthic tropical and subtropical fresh waters, with the description of four new species.</title>
        <authorList>
            <person name="Moretto J.A."/>
            <person name="Berthold D.E."/>
            <person name="Lefler F.W."/>
            <person name="Huang I.-S."/>
            <person name="Laughinghouse H. IV."/>
        </authorList>
    </citation>
    <scope>NUCLEOTIDE SEQUENCE [LARGE SCALE GENOMIC DNA]</scope>
    <source>
        <strain evidence="1 2">BLCC-F167</strain>
    </source>
</reference>
<evidence type="ECO:0000313" key="2">
    <source>
        <dbReference type="Proteomes" id="UP001576780"/>
    </source>
</evidence>
<evidence type="ECO:0008006" key="3">
    <source>
        <dbReference type="Google" id="ProtNLM"/>
    </source>
</evidence>
<proteinExistence type="predicted"/>
<name>A0ABV4WUD2_9CYAN</name>
<dbReference type="EMBL" id="JBHFNT010000273">
    <property type="protein sequence ID" value="MFB2838720.1"/>
    <property type="molecule type" value="Genomic_DNA"/>
</dbReference>
<dbReference type="Proteomes" id="UP001576780">
    <property type="component" value="Unassembled WGS sequence"/>
</dbReference>
<sequence>MGCTEFVGKVADRRVVENYNLRSHYKKAHQKKLRMRSLFHFRRSLRRKKRVRSLLI</sequence>
<comment type="caution">
    <text evidence="1">The sequence shown here is derived from an EMBL/GenBank/DDBJ whole genome shotgun (WGS) entry which is preliminary data.</text>
</comment>
<evidence type="ECO:0000313" key="1">
    <source>
        <dbReference type="EMBL" id="MFB2838720.1"/>
    </source>
</evidence>
<protein>
    <recommendedName>
        <fullName evidence="3">Ribosomal protein S21</fullName>
    </recommendedName>
</protein>
<gene>
    <name evidence="1" type="ORF">ACE1CA_29885</name>
</gene>
<organism evidence="1 2">
    <name type="scientific">Floridaenema evergladense BLCC-F167</name>
    <dbReference type="NCBI Taxonomy" id="3153639"/>
    <lineage>
        <taxon>Bacteria</taxon>
        <taxon>Bacillati</taxon>
        <taxon>Cyanobacteriota</taxon>
        <taxon>Cyanophyceae</taxon>
        <taxon>Oscillatoriophycideae</taxon>
        <taxon>Aerosakkonematales</taxon>
        <taxon>Aerosakkonemataceae</taxon>
        <taxon>Floridanema</taxon>
        <taxon>Floridanema evergladense</taxon>
    </lineage>
</organism>
<accession>A0ABV4WUD2</accession>
<keyword evidence="2" id="KW-1185">Reference proteome</keyword>